<evidence type="ECO:0000313" key="2">
    <source>
        <dbReference type="Proteomes" id="UP000069876"/>
    </source>
</evidence>
<accession>A0AAD2J7D7</accession>
<dbReference type="Proteomes" id="UP000069876">
    <property type="component" value="Unassembled WGS sequence"/>
</dbReference>
<name>A0AAD2J7D7_NEIME</name>
<dbReference type="AlphaFoldDB" id="A0AAD2J7D7"/>
<sequence length="81" mass="9118">MFNLKDWSSVIRRCINGIIYPITSHIVYTICTSSTVSIFRQIINCRCGSRYCNQIPPCGTSFGCGSISYISSYIVCYRTSP</sequence>
<reference evidence="1 2" key="1">
    <citation type="submission" date="2016-02" db="EMBL/GenBank/DDBJ databases">
        <authorList>
            <consortium name="Pathogen Informatics"/>
        </authorList>
    </citation>
    <scope>NUCLEOTIDE SEQUENCE [LARGE SCALE GENOMIC DNA]</scope>
    <source>
        <strain evidence="1 2">2842STDY5881531</strain>
    </source>
</reference>
<dbReference type="EMBL" id="FFEF01000003">
    <property type="protein sequence ID" value="CWT82292.1"/>
    <property type="molecule type" value="Genomic_DNA"/>
</dbReference>
<comment type="caution">
    <text evidence="1">The sequence shown here is derived from an EMBL/GenBank/DDBJ whole genome shotgun (WGS) entry which is preliminary data.</text>
</comment>
<evidence type="ECO:0000313" key="1">
    <source>
        <dbReference type="EMBL" id="CWT82292.1"/>
    </source>
</evidence>
<protein>
    <submittedName>
        <fullName evidence="1">Uncharacterized protein</fullName>
    </submittedName>
</protein>
<organism evidence="1 2">
    <name type="scientific">Neisseria meningitidis</name>
    <dbReference type="NCBI Taxonomy" id="487"/>
    <lineage>
        <taxon>Bacteria</taxon>
        <taxon>Pseudomonadati</taxon>
        <taxon>Pseudomonadota</taxon>
        <taxon>Betaproteobacteria</taxon>
        <taxon>Neisseriales</taxon>
        <taxon>Neisseriaceae</taxon>
        <taxon>Neisseria</taxon>
    </lineage>
</organism>
<proteinExistence type="predicted"/>
<gene>
    <name evidence="1" type="ORF">ERS514851_00534</name>
</gene>